<accession>A0ABR0AFI4</accession>
<proteinExistence type="predicted"/>
<evidence type="ECO:0000313" key="1">
    <source>
        <dbReference type="EMBL" id="KAK4023883.1"/>
    </source>
</evidence>
<comment type="caution">
    <text evidence="1">The sequence shown here is derived from an EMBL/GenBank/DDBJ whole genome shotgun (WGS) entry which is preliminary data.</text>
</comment>
<name>A0ABR0AFI4_9CRUS</name>
<reference evidence="1 2" key="1">
    <citation type="journal article" date="2023" name="Nucleic Acids Res.">
        <title>The hologenome of Daphnia magna reveals possible DNA methylation and microbiome-mediated evolution of the host genome.</title>
        <authorList>
            <person name="Chaturvedi A."/>
            <person name="Li X."/>
            <person name="Dhandapani V."/>
            <person name="Marshall H."/>
            <person name="Kissane S."/>
            <person name="Cuenca-Cambronero M."/>
            <person name="Asole G."/>
            <person name="Calvet F."/>
            <person name="Ruiz-Romero M."/>
            <person name="Marangio P."/>
            <person name="Guigo R."/>
            <person name="Rago D."/>
            <person name="Mirbahai L."/>
            <person name="Eastwood N."/>
            <person name="Colbourne J.K."/>
            <person name="Zhou J."/>
            <person name="Mallon E."/>
            <person name="Orsini L."/>
        </authorList>
    </citation>
    <scope>NUCLEOTIDE SEQUENCE [LARGE SCALE GENOMIC DNA]</scope>
    <source>
        <strain evidence="1">LRV0_1</strain>
    </source>
</reference>
<sequence>MAPRQNCLCSLRLVQLGVDEKVKNTRRKVEITKSFMVDGAKSFEALVYSNALCFRENKTPLSKTQWPVSRVQP</sequence>
<dbReference type="EMBL" id="JAOYFB010000037">
    <property type="protein sequence ID" value="KAK4023883.1"/>
    <property type="molecule type" value="Genomic_DNA"/>
</dbReference>
<dbReference type="Proteomes" id="UP001234178">
    <property type="component" value="Unassembled WGS sequence"/>
</dbReference>
<gene>
    <name evidence="1" type="ORF">OUZ56_009277</name>
</gene>
<organism evidence="1 2">
    <name type="scientific">Daphnia magna</name>
    <dbReference type="NCBI Taxonomy" id="35525"/>
    <lineage>
        <taxon>Eukaryota</taxon>
        <taxon>Metazoa</taxon>
        <taxon>Ecdysozoa</taxon>
        <taxon>Arthropoda</taxon>
        <taxon>Crustacea</taxon>
        <taxon>Branchiopoda</taxon>
        <taxon>Diplostraca</taxon>
        <taxon>Cladocera</taxon>
        <taxon>Anomopoda</taxon>
        <taxon>Daphniidae</taxon>
        <taxon>Daphnia</taxon>
    </lineage>
</organism>
<keyword evidence="2" id="KW-1185">Reference proteome</keyword>
<protein>
    <submittedName>
        <fullName evidence="1">Uncharacterized protein</fullName>
    </submittedName>
</protein>
<evidence type="ECO:0000313" key="2">
    <source>
        <dbReference type="Proteomes" id="UP001234178"/>
    </source>
</evidence>